<evidence type="ECO:0000259" key="1">
    <source>
        <dbReference type="PROSITE" id="PS50801"/>
    </source>
</evidence>
<dbReference type="InterPro" id="IPR036513">
    <property type="entry name" value="STAS_dom_sf"/>
</dbReference>
<reference evidence="2 3" key="1">
    <citation type="submission" date="2015-10" db="EMBL/GenBank/DDBJ databases">
        <title>Draft genome sequence of Streptomyces pseudovenezuelae DSM 40212, type strain for the species Streptomyces pseudovenezuelae.</title>
        <authorList>
            <person name="Ruckert C."/>
            <person name="Winkler A."/>
            <person name="Kalinowski J."/>
            <person name="Kampfer P."/>
            <person name="Glaeser S."/>
        </authorList>
    </citation>
    <scope>NUCLEOTIDE SEQUENCE [LARGE SCALE GENOMIC DNA]</scope>
    <source>
        <strain evidence="2 3">DSM 40212</strain>
    </source>
</reference>
<dbReference type="Gene3D" id="3.30.750.24">
    <property type="entry name" value="STAS domain"/>
    <property type="match status" value="1"/>
</dbReference>
<dbReference type="Pfam" id="PF13466">
    <property type="entry name" value="STAS_2"/>
    <property type="match status" value="1"/>
</dbReference>
<gene>
    <name evidence="2" type="ORF">AQI94_20070</name>
</gene>
<proteinExistence type="predicted"/>
<organism evidence="2 3">
    <name type="scientific">Streptomyces pseudovenezuelae</name>
    <dbReference type="NCBI Taxonomy" id="67350"/>
    <lineage>
        <taxon>Bacteria</taxon>
        <taxon>Bacillati</taxon>
        <taxon>Actinomycetota</taxon>
        <taxon>Actinomycetes</taxon>
        <taxon>Kitasatosporales</taxon>
        <taxon>Streptomycetaceae</taxon>
        <taxon>Streptomyces</taxon>
        <taxon>Streptomyces aurantiacus group</taxon>
    </lineage>
</organism>
<evidence type="ECO:0000313" key="3">
    <source>
        <dbReference type="Proteomes" id="UP000053039"/>
    </source>
</evidence>
<dbReference type="AlphaFoldDB" id="A0A124HA22"/>
<dbReference type="SUPFAM" id="SSF52091">
    <property type="entry name" value="SpoIIaa-like"/>
    <property type="match status" value="1"/>
</dbReference>
<accession>A0A124HA22</accession>
<sequence length="127" mass="13669">MRDNDLRPVITASWPPPPAGHGLKRGTDGLVLAELHGEIDLATAHQLRSWLDSLVALAAPAYVVDLRPVSFVDSTGLNLLLRLRRRVLEGGGTFSVLCAPDTRRLLWAHGTLDVFDPATPCEEPAGG</sequence>
<dbReference type="PANTHER" id="PTHR33495:SF2">
    <property type="entry name" value="ANTI-SIGMA FACTOR ANTAGONIST TM_1081-RELATED"/>
    <property type="match status" value="1"/>
</dbReference>
<dbReference type="Proteomes" id="UP000053039">
    <property type="component" value="Unassembled WGS sequence"/>
</dbReference>
<dbReference type="InterPro" id="IPR002645">
    <property type="entry name" value="STAS_dom"/>
</dbReference>
<dbReference type="PANTHER" id="PTHR33495">
    <property type="entry name" value="ANTI-SIGMA FACTOR ANTAGONIST TM_1081-RELATED-RELATED"/>
    <property type="match status" value="1"/>
</dbReference>
<protein>
    <recommendedName>
        <fullName evidence="1">STAS domain-containing protein</fullName>
    </recommendedName>
</protein>
<dbReference type="OrthoDB" id="4222480at2"/>
<evidence type="ECO:0000313" key="2">
    <source>
        <dbReference type="EMBL" id="KUM86748.1"/>
    </source>
</evidence>
<comment type="caution">
    <text evidence="2">The sequence shown here is derived from an EMBL/GenBank/DDBJ whole genome shotgun (WGS) entry which is preliminary data.</text>
</comment>
<dbReference type="CDD" id="cd07043">
    <property type="entry name" value="STAS_anti-anti-sigma_factors"/>
    <property type="match status" value="1"/>
</dbReference>
<dbReference type="RefSeq" id="WP_031039718.1">
    <property type="nucleotide sequence ID" value="NZ_JBIBHV010000001.1"/>
</dbReference>
<feature type="domain" description="STAS" evidence="1">
    <location>
        <begin position="28"/>
        <end position="96"/>
    </location>
</feature>
<name>A0A124HA22_9ACTN</name>
<dbReference type="EMBL" id="LMWM01000020">
    <property type="protein sequence ID" value="KUM86748.1"/>
    <property type="molecule type" value="Genomic_DNA"/>
</dbReference>
<dbReference type="InterPro" id="IPR058548">
    <property type="entry name" value="MlaB-like_STAS"/>
</dbReference>
<dbReference type="GO" id="GO:0043856">
    <property type="term" value="F:anti-sigma factor antagonist activity"/>
    <property type="evidence" value="ECO:0007669"/>
    <property type="project" value="TreeGrafter"/>
</dbReference>
<dbReference type="PROSITE" id="PS50801">
    <property type="entry name" value="STAS"/>
    <property type="match status" value="1"/>
</dbReference>